<dbReference type="GO" id="GO:0005737">
    <property type="term" value="C:cytoplasm"/>
    <property type="evidence" value="ECO:0007669"/>
    <property type="project" value="TreeGrafter"/>
</dbReference>
<gene>
    <name evidence="3" type="ORF">METZ01_LOCUS247170</name>
</gene>
<accession>A0A382I3Y4</accession>
<dbReference type="AlphaFoldDB" id="A0A382I3Y4"/>
<name>A0A382I3Y4_9ZZZZ</name>
<feature type="domain" description="3-octaprenyl-4-hydroxybenzoate carboxy-lyase-like Rift-related" evidence="1">
    <location>
        <begin position="60"/>
        <end position="265"/>
    </location>
</feature>
<dbReference type="Pfam" id="PF01977">
    <property type="entry name" value="UbiD"/>
    <property type="match status" value="1"/>
</dbReference>
<dbReference type="InterPro" id="IPR002830">
    <property type="entry name" value="UbiD"/>
</dbReference>
<dbReference type="SUPFAM" id="SSF143968">
    <property type="entry name" value="UbiD C-terminal domain-like"/>
    <property type="match status" value="1"/>
</dbReference>
<dbReference type="SUPFAM" id="SSF50475">
    <property type="entry name" value="FMN-binding split barrel"/>
    <property type="match status" value="1"/>
</dbReference>
<sequence length="432" mass="47780">RKYPGPVISNPQGNVNAEALLLGVGPDARDINVTYENSTRKMLNVLKENDGQWPAIPTREISSEQALCKQVVLTGDDVDATAFPFMRGNPGDGGPYINTASVVTTDPKHGVNYGIYRCQLKGPRKIMINFEGGQTGIKAIRAAKERKETTVPVCLVIGQDPMTWMISASRVPSRIGNNDPIDELAVAGGFRGQAIDVVRSENGKFLVPANAEMVIEGTVDIYNLEPEGPYHEMYGYLGHPKDNFVFTADTLTHRKDPWIMNSFTGVVKEYIDAPQRADSLYRLQQSHPQVVDYASPNDTQGIIYISIKKDAPGQAFEVSRPLAMFNPLARVVVVVDDDVDVLNSADVRFAVATRWQPGIATEIIKNRRSFPLDPASPDRKTTSKIIIDATRQWPEEGGPEVYQRLNRDVFEEAYPDAIAQVTAKWPNLLVKN</sequence>
<evidence type="ECO:0000259" key="1">
    <source>
        <dbReference type="Pfam" id="PF01977"/>
    </source>
</evidence>
<dbReference type="Gene3D" id="3.40.1670.10">
    <property type="entry name" value="UbiD C-terminal domain-like"/>
    <property type="match status" value="1"/>
</dbReference>
<dbReference type="InterPro" id="IPR048304">
    <property type="entry name" value="UbiD_Rift_dom"/>
</dbReference>
<evidence type="ECO:0000259" key="2">
    <source>
        <dbReference type="Pfam" id="PF20696"/>
    </source>
</evidence>
<dbReference type="GO" id="GO:0046281">
    <property type="term" value="P:cinnamic acid catabolic process"/>
    <property type="evidence" value="ECO:0007669"/>
    <property type="project" value="TreeGrafter"/>
</dbReference>
<dbReference type="EMBL" id="UINC01065053">
    <property type="protein sequence ID" value="SVB94316.1"/>
    <property type="molecule type" value="Genomic_DNA"/>
</dbReference>
<proteinExistence type="predicted"/>
<dbReference type="GO" id="GO:0033494">
    <property type="term" value="P:ferulate metabolic process"/>
    <property type="evidence" value="ECO:0007669"/>
    <property type="project" value="TreeGrafter"/>
</dbReference>
<organism evidence="3">
    <name type="scientific">marine metagenome</name>
    <dbReference type="NCBI Taxonomy" id="408172"/>
    <lineage>
        <taxon>unclassified sequences</taxon>
        <taxon>metagenomes</taxon>
        <taxon>ecological metagenomes</taxon>
    </lineage>
</organism>
<evidence type="ECO:0008006" key="4">
    <source>
        <dbReference type="Google" id="ProtNLM"/>
    </source>
</evidence>
<evidence type="ECO:0000313" key="3">
    <source>
        <dbReference type="EMBL" id="SVB94316.1"/>
    </source>
</evidence>
<protein>
    <recommendedName>
        <fullName evidence="4">UbiD family decarboxylase</fullName>
    </recommendedName>
</protein>
<dbReference type="GO" id="GO:0016831">
    <property type="term" value="F:carboxy-lyase activity"/>
    <property type="evidence" value="ECO:0007669"/>
    <property type="project" value="InterPro"/>
</dbReference>
<feature type="non-terminal residue" evidence="3">
    <location>
        <position position="1"/>
    </location>
</feature>
<dbReference type="PANTHER" id="PTHR30108">
    <property type="entry name" value="3-OCTAPRENYL-4-HYDROXYBENZOATE CARBOXY-LYASE-RELATED"/>
    <property type="match status" value="1"/>
</dbReference>
<feature type="domain" description="3-octaprenyl-4-hydroxybenzoate carboxy-lyase-like C-terminal" evidence="2">
    <location>
        <begin position="272"/>
        <end position="389"/>
    </location>
</feature>
<dbReference type="Pfam" id="PF20696">
    <property type="entry name" value="UbiD_C"/>
    <property type="match status" value="1"/>
</dbReference>
<dbReference type="InterPro" id="IPR049381">
    <property type="entry name" value="UbiD-like_C"/>
</dbReference>
<reference evidence="3" key="1">
    <citation type="submission" date="2018-05" db="EMBL/GenBank/DDBJ databases">
        <authorList>
            <person name="Lanie J.A."/>
            <person name="Ng W.-L."/>
            <person name="Kazmierczak K.M."/>
            <person name="Andrzejewski T.M."/>
            <person name="Davidsen T.M."/>
            <person name="Wayne K.J."/>
            <person name="Tettelin H."/>
            <person name="Glass J.I."/>
            <person name="Rusch D."/>
            <person name="Podicherti R."/>
            <person name="Tsui H.-C.T."/>
            <person name="Winkler M.E."/>
        </authorList>
    </citation>
    <scope>NUCLEOTIDE SEQUENCE</scope>
</reference>
<dbReference type="PANTHER" id="PTHR30108:SF17">
    <property type="entry name" value="FERULIC ACID DECARBOXYLASE 1"/>
    <property type="match status" value="1"/>
</dbReference>